<evidence type="ECO:0000259" key="2">
    <source>
        <dbReference type="PROSITE" id="PS51671"/>
    </source>
</evidence>
<evidence type="ECO:0000256" key="1">
    <source>
        <dbReference type="ARBA" id="ARBA00007476"/>
    </source>
</evidence>
<dbReference type="PROSITE" id="PS51831">
    <property type="entry name" value="HD"/>
    <property type="match status" value="1"/>
</dbReference>
<dbReference type="InterPro" id="IPR006674">
    <property type="entry name" value="HD_domain"/>
</dbReference>
<evidence type="ECO:0000313" key="4">
    <source>
        <dbReference type="EMBL" id="MBS3061867.1"/>
    </source>
</evidence>
<dbReference type="GO" id="GO:0005886">
    <property type="term" value="C:plasma membrane"/>
    <property type="evidence" value="ECO:0007669"/>
    <property type="project" value="TreeGrafter"/>
</dbReference>
<reference evidence="4" key="1">
    <citation type="submission" date="2021-03" db="EMBL/GenBank/DDBJ databases">
        <authorList>
            <person name="Jaffe A."/>
        </authorList>
    </citation>
    <scope>NUCLEOTIDE SEQUENCE</scope>
    <source>
        <strain evidence="4">RIFCSPLOWO2_01_FULL_AR10_48_17</strain>
    </source>
</reference>
<evidence type="ECO:0000259" key="3">
    <source>
        <dbReference type="PROSITE" id="PS51831"/>
    </source>
</evidence>
<comment type="caution">
    <text evidence="4">The sequence shown here is derived from an EMBL/GenBank/DDBJ whole genome shotgun (WGS) entry which is preliminary data.</text>
</comment>
<dbReference type="CDD" id="cd05399">
    <property type="entry name" value="NT_Rel-Spo_like"/>
    <property type="match status" value="1"/>
</dbReference>
<feature type="domain" description="HD" evidence="3">
    <location>
        <begin position="52"/>
        <end position="151"/>
    </location>
</feature>
<proteinExistence type="inferred from homology"/>
<dbReference type="InterPro" id="IPR012675">
    <property type="entry name" value="Beta-grasp_dom_sf"/>
</dbReference>
<comment type="similarity">
    <text evidence="1">Belongs to the RelA/SpoT family.</text>
</comment>
<dbReference type="Gene3D" id="3.10.20.30">
    <property type="match status" value="1"/>
</dbReference>
<dbReference type="SMART" id="SM00954">
    <property type="entry name" value="RelA_SpoT"/>
    <property type="match status" value="1"/>
</dbReference>
<dbReference type="Pfam" id="PF02824">
    <property type="entry name" value="TGS"/>
    <property type="match status" value="1"/>
</dbReference>
<dbReference type="EMBL" id="JAGVWC010000011">
    <property type="protein sequence ID" value="MBS3061867.1"/>
    <property type="molecule type" value="Genomic_DNA"/>
</dbReference>
<feature type="domain" description="ACT" evidence="2">
    <location>
        <begin position="485"/>
        <end position="558"/>
    </location>
</feature>
<dbReference type="PANTHER" id="PTHR21262">
    <property type="entry name" value="GUANOSINE-3',5'-BIS DIPHOSPHATE 3'-PYROPHOSPHOHYDROLASE"/>
    <property type="match status" value="1"/>
</dbReference>
<evidence type="ECO:0000313" key="5">
    <source>
        <dbReference type="Proteomes" id="UP000675968"/>
    </source>
</evidence>
<organism evidence="4 5">
    <name type="scientific">Candidatus Iainarchaeum sp</name>
    <dbReference type="NCBI Taxonomy" id="3101447"/>
    <lineage>
        <taxon>Archaea</taxon>
        <taxon>Candidatus Iainarchaeota</taxon>
        <taxon>Candidatus Iainarchaeia</taxon>
        <taxon>Candidatus Iainarchaeales</taxon>
        <taxon>Candidatus Iainarchaeaceae</taxon>
        <taxon>Candidatus Iainarchaeum</taxon>
    </lineage>
</organism>
<gene>
    <name evidence="4" type="ORF">J4215_04780</name>
</gene>
<dbReference type="SUPFAM" id="SSF55021">
    <property type="entry name" value="ACT-like"/>
    <property type="match status" value="1"/>
</dbReference>
<sequence>MVTGLSSNAMIQSVYLAMEAAGTKSNKPLLKKAFDFSMFAHAGQKRLSGEPYWIHPANVALILAKIGADSDTVAASLLHDTLEDTRVTKKQIRKEFGKTVLRLVDGVTKLDRVAELGKKHNTALNVQRVMLAGSKDWRVLIIKLADRLHNLDTLQYLPVSDQRRIATESLAVHAPIAHKLGLQELMDEIEESAFKRLQPDVYESTQKKILREAKTREKTLQKMTSALKKTLPKKTRFSLFSKSTYKMYVKHVTTRKDIGSFSDVVVLCIQPNSIGECYEVLGKIHQLYPPVPKKIKDFIAIPQPNLYSGIHTTVIGPDGRPVKIYIGTQKIFDLNNRGVLALDDEAYKLFPLIRNRVEHLNKLFTLPKHFSEATEFMNAMSRDFAPKTIIVFTTKGETVELPLGSTPIDFIFYLRPEDGRRLWKAKVNGSFVPLDYPLEAGDIIEILLSKHKQFSKKWLSMANTQMAKTRINSISKKPGADRNIDITVWADDMIGLLSLLTNAFSKAGINVLATTSLTTNKKNVTHFNLGDVPDKKLSIALQELQKIPSVKKIKIINLNEVTG</sequence>
<dbReference type="AlphaFoldDB" id="A0A8T4L5I4"/>
<dbReference type="SMART" id="SM00471">
    <property type="entry name" value="HDc"/>
    <property type="match status" value="1"/>
</dbReference>
<dbReference type="InterPro" id="IPR012676">
    <property type="entry name" value="TGS-like"/>
</dbReference>
<dbReference type="InterPro" id="IPR007685">
    <property type="entry name" value="RelA_SpoT"/>
</dbReference>
<dbReference type="Gene3D" id="3.30.460.10">
    <property type="entry name" value="Beta Polymerase, domain 2"/>
    <property type="match status" value="1"/>
</dbReference>
<dbReference type="Pfam" id="PF13328">
    <property type="entry name" value="HD_4"/>
    <property type="match status" value="1"/>
</dbReference>
<dbReference type="InterPro" id="IPR003607">
    <property type="entry name" value="HD/PDEase_dom"/>
</dbReference>
<dbReference type="Gene3D" id="3.30.70.260">
    <property type="match status" value="1"/>
</dbReference>
<dbReference type="PANTHER" id="PTHR21262:SF31">
    <property type="entry name" value="GTP PYROPHOSPHOKINASE"/>
    <property type="match status" value="1"/>
</dbReference>
<dbReference type="FunFam" id="1.10.3210.10:FF:000001">
    <property type="entry name" value="GTP pyrophosphokinase RelA"/>
    <property type="match status" value="1"/>
</dbReference>
<dbReference type="Gene3D" id="1.10.3210.10">
    <property type="entry name" value="Hypothetical protein af1432"/>
    <property type="match status" value="1"/>
</dbReference>
<reference evidence="4" key="2">
    <citation type="submission" date="2021-05" db="EMBL/GenBank/DDBJ databases">
        <title>Protein family content uncovers lineage relationships and bacterial pathway maintenance mechanisms in DPANN archaea.</title>
        <authorList>
            <person name="Castelle C.J."/>
            <person name="Meheust R."/>
            <person name="Jaffe A.L."/>
            <person name="Seitz K."/>
            <person name="Gong X."/>
            <person name="Baker B.J."/>
            <person name="Banfield J.F."/>
        </authorList>
    </citation>
    <scope>NUCLEOTIDE SEQUENCE</scope>
    <source>
        <strain evidence="4">RIFCSPLOWO2_01_FULL_AR10_48_17</strain>
    </source>
</reference>
<dbReference type="SUPFAM" id="SSF81271">
    <property type="entry name" value="TGS-like"/>
    <property type="match status" value="1"/>
</dbReference>
<accession>A0A8T4L5I4</accession>
<name>A0A8T4L5I4_9ARCH</name>
<dbReference type="InterPro" id="IPR002912">
    <property type="entry name" value="ACT_dom"/>
</dbReference>
<dbReference type="InterPro" id="IPR045865">
    <property type="entry name" value="ACT-like_dom_sf"/>
</dbReference>
<dbReference type="InterPro" id="IPR004095">
    <property type="entry name" value="TGS"/>
</dbReference>
<dbReference type="SUPFAM" id="SSF109604">
    <property type="entry name" value="HD-domain/PDEase-like"/>
    <property type="match status" value="1"/>
</dbReference>
<dbReference type="Proteomes" id="UP000675968">
    <property type="component" value="Unassembled WGS sequence"/>
</dbReference>
<dbReference type="PROSITE" id="PS51671">
    <property type="entry name" value="ACT"/>
    <property type="match status" value="1"/>
</dbReference>
<protein>
    <submittedName>
        <fullName evidence="4">Bifunctional (P)ppGpp synthetase/guanosine-3',5'-bis(Diphosphate) 3'-pyrophosphohydrolase</fullName>
    </submittedName>
</protein>
<dbReference type="GO" id="GO:0015969">
    <property type="term" value="P:guanosine tetraphosphate metabolic process"/>
    <property type="evidence" value="ECO:0007669"/>
    <property type="project" value="InterPro"/>
</dbReference>
<dbReference type="CDD" id="cd00077">
    <property type="entry name" value="HDc"/>
    <property type="match status" value="1"/>
</dbReference>
<dbReference type="Pfam" id="PF04607">
    <property type="entry name" value="RelA_SpoT"/>
    <property type="match status" value="1"/>
</dbReference>
<dbReference type="SUPFAM" id="SSF81301">
    <property type="entry name" value="Nucleotidyltransferase"/>
    <property type="match status" value="1"/>
</dbReference>
<dbReference type="InterPro" id="IPR043519">
    <property type="entry name" value="NT_sf"/>
</dbReference>